<dbReference type="InterPro" id="IPR007330">
    <property type="entry name" value="MIT_dom"/>
</dbReference>
<dbReference type="GO" id="GO:0035091">
    <property type="term" value="F:phosphatidylinositol binding"/>
    <property type="evidence" value="ECO:0007669"/>
    <property type="project" value="InterPro"/>
</dbReference>
<name>A0A3Q2Y9Q8_HIPCM</name>
<dbReference type="GeneTree" id="ENSGT00940000160125"/>
<dbReference type="Proteomes" id="UP000264820">
    <property type="component" value="Unplaced"/>
</dbReference>
<proteinExistence type="predicted"/>
<evidence type="ECO:0000313" key="4">
    <source>
        <dbReference type="Proteomes" id="UP000264820"/>
    </source>
</evidence>
<accession>A0A3Q2Y9Q8</accession>
<dbReference type="PANTHER" id="PTHR15508">
    <property type="entry name" value="RIBOSOMAL PROTEIN S6 KINASE"/>
    <property type="match status" value="1"/>
</dbReference>
<feature type="compositionally biased region" description="Basic and acidic residues" evidence="1">
    <location>
        <begin position="126"/>
        <end position="135"/>
    </location>
</feature>
<dbReference type="InterPro" id="IPR051866">
    <property type="entry name" value="Intracell_Sig-Traffick_Protein"/>
</dbReference>
<feature type="domain" description="PX" evidence="2">
    <location>
        <begin position="1"/>
        <end position="130"/>
    </location>
</feature>
<dbReference type="KEGG" id="hcq:109507014"/>
<dbReference type="CDD" id="cd02677">
    <property type="entry name" value="MIT_SNX15"/>
    <property type="match status" value="1"/>
</dbReference>
<dbReference type="InterPro" id="IPR001683">
    <property type="entry name" value="PX_dom"/>
</dbReference>
<dbReference type="SUPFAM" id="SSF64268">
    <property type="entry name" value="PX domain"/>
    <property type="match status" value="1"/>
</dbReference>
<dbReference type="RefSeq" id="XP_019711689.1">
    <property type="nucleotide sequence ID" value="XM_019856130.1"/>
</dbReference>
<dbReference type="AlphaFoldDB" id="A0A3Q2Y9Q8"/>
<dbReference type="OMA" id="EMLVDQH"/>
<reference evidence="3" key="1">
    <citation type="submission" date="2025-08" db="UniProtKB">
        <authorList>
            <consortium name="Ensembl"/>
        </authorList>
    </citation>
    <scope>IDENTIFICATION</scope>
</reference>
<dbReference type="InterPro" id="IPR036181">
    <property type="entry name" value="MIT_dom_sf"/>
</dbReference>
<feature type="region of interest" description="Disordered" evidence="1">
    <location>
        <begin position="126"/>
        <end position="174"/>
    </location>
</feature>
<dbReference type="Gene3D" id="3.30.1520.10">
    <property type="entry name" value="Phox-like domain"/>
    <property type="match status" value="1"/>
</dbReference>
<dbReference type="SUPFAM" id="SSF116846">
    <property type="entry name" value="MIT domain"/>
    <property type="match status" value="1"/>
</dbReference>
<dbReference type="STRING" id="109280.ENSHCOP00000014401"/>
<evidence type="ECO:0000313" key="3">
    <source>
        <dbReference type="Ensembl" id="ENSHCOP00000014401.1"/>
    </source>
</evidence>
<dbReference type="InterPro" id="IPR036871">
    <property type="entry name" value="PX_dom_sf"/>
</dbReference>
<dbReference type="GeneID" id="109507014"/>
<organism evidence="3 4">
    <name type="scientific">Hippocampus comes</name>
    <name type="common">Tiger tail seahorse</name>
    <dbReference type="NCBI Taxonomy" id="109280"/>
    <lineage>
        <taxon>Eukaryota</taxon>
        <taxon>Metazoa</taxon>
        <taxon>Chordata</taxon>
        <taxon>Craniata</taxon>
        <taxon>Vertebrata</taxon>
        <taxon>Euteleostomi</taxon>
        <taxon>Actinopterygii</taxon>
        <taxon>Neopterygii</taxon>
        <taxon>Teleostei</taxon>
        <taxon>Neoteleostei</taxon>
        <taxon>Acanthomorphata</taxon>
        <taxon>Syngnathiaria</taxon>
        <taxon>Syngnathiformes</taxon>
        <taxon>Syngnathoidei</taxon>
        <taxon>Syngnathidae</taxon>
        <taxon>Hippocampus</taxon>
    </lineage>
</organism>
<dbReference type="PROSITE" id="PS50195">
    <property type="entry name" value="PX"/>
    <property type="match status" value="1"/>
</dbReference>
<dbReference type="OrthoDB" id="1278353at2759"/>
<dbReference type="Pfam" id="PF04212">
    <property type="entry name" value="MIT"/>
    <property type="match status" value="1"/>
</dbReference>
<protein>
    <submittedName>
        <fullName evidence="3">Sorting nexin 15</fullName>
    </submittedName>
</protein>
<dbReference type="SMART" id="SM00312">
    <property type="entry name" value="PX"/>
    <property type="match status" value="1"/>
</dbReference>
<evidence type="ECO:0000256" key="1">
    <source>
        <dbReference type="SAM" id="MobiDB-lite"/>
    </source>
</evidence>
<keyword evidence="4" id="KW-1185">Reference proteome</keyword>
<dbReference type="PANTHER" id="PTHR15508:SF9">
    <property type="entry name" value="SORTING NEXIN-15"/>
    <property type="match status" value="1"/>
</dbReference>
<dbReference type="Gene3D" id="1.20.58.80">
    <property type="entry name" value="Phosphotransferase system, lactose/cellobiose-type IIA subunit"/>
    <property type="match status" value="1"/>
</dbReference>
<evidence type="ECO:0000259" key="2">
    <source>
        <dbReference type="PROSITE" id="PS50195"/>
    </source>
</evidence>
<dbReference type="CTD" id="29907"/>
<dbReference type="Pfam" id="PF00787">
    <property type="entry name" value="PX"/>
    <property type="match status" value="1"/>
</dbReference>
<dbReference type="Ensembl" id="ENSHCOT00000027673.1">
    <property type="protein sequence ID" value="ENSHCOP00000014401.1"/>
    <property type="gene ID" value="ENSHCOG00000017760.1"/>
</dbReference>
<dbReference type="SMART" id="SM00745">
    <property type="entry name" value="MIT"/>
    <property type="match status" value="1"/>
</dbReference>
<reference evidence="3" key="2">
    <citation type="submission" date="2025-09" db="UniProtKB">
        <authorList>
            <consortium name="Ensembl"/>
        </authorList>
    </citation>
    <scope>IDENTIFICATION</scope>
</reference>
<sequence>MSRKEEFYRFFSVTDVRTHEKGHTEYKVIGRFVPKPCPEDVKEVVVWTRYSELKKLHTELANTHKNLFRRDEEFPPFPPAQIFGRGRFDEAVIEERRKAAEDMLVFSMSIPALYNSPQLRDFFRDGDVTRPHEPFPDLPPPLIPLPKRRASDCEPAEEEAGREAPPLPQDLGTNLGIDVGKPELATEAYTEMSEAGGDICVDAELDDRVTSPARTHTSQLSQEEVESLSDTVAEGCTLPPNADVCPVLSDNDLAVFDPCYKQDRCKPRSDHSELFLLPISNLADEATYLNRASAELTCAISREAEGDASAALSGYRTVVDILMTGVKDDPDPARKEAVVRRIAQYLEHAEKLLEGRTSPTHAQDP</sequence>